<dbReference type="SUPFAM" id="SSF53649">
    <property type="entry name" value="Alkaline phosphatase-like"/>
    <property type="match status" value="1"/>
</dbReference>
<feature type="chain" id="PRO_5009787699" evidence="5">
    <location>
        <begin position="20"/>
        <end position="554"/>
    </location>
</feature>
<dbReference type="InterPro" id="IPR024607">
    <property type="entry name" value="Sulfatase_CS"/>
</dbReference>
<keyword evidence="5" id="KW-0732">Signal</keyword>
<keyword evidence="8" id="KW-1185">Reference proteome</keyword>
<dbReference type="InterPro" id="IPR050738">
    <property type="entry name" value="Sulfatase"/>
</dbReference>
<keyword evidence="4" id="KW-0106">Calcium</keyword>
<dbReference type="EMBL" id="CXWC01000001">
    <property type="protein sequence ID" value="CTQ64908.1"/>
    <property type="molecule type" value="Genomic_DNA"/>
</dbReference>
<evidence type="ECO:0000256" key="5">
    <source>
        <dbReference type="SAM" id="SignalP"/>
    </source>
</evidence>
<sequence length="554" mass="61098">MRKLLTAMTFALLVTSAQAQDAPIAHDAEFYILQAQHADQWTKDDAAVDAALAQFRAGNDGKPPNILSILVDDMGFGDMGIPELNAVRGYETPNINQLADEGMRMVRMYTEPSCTPTRVAQMTGRLPVRMGMGDTSVDISGFGLPGNEVTLAEVLSEGGYSTSHVGKWHMGDIPESWAMNQGFDYAQHAVHQQGQLTIFHDDAIREQVSVGIADFDPAYTLDDLFRPDASAMATVIEGKPGEPVREIRMAAGERWTAAKYDEMNQAFQDKTLDELRRLAGENEPFFLQYWPMIPLDNTRTGRDGPDSPNGGLYADKMQLLDTWVGDIMNELDTLGIADNTIVVLMGDNGHFTKYAPQSGFTPMIYKGGKGDTSEGGVRVDAFIKWPGMIAPDSMVNNIIHVSDLYTTLSRFAGADQFIPRDRLVDGVDQSASLLFDDESKGRRDHVIVYSISTPKAIVKDKLRLNLPGPGESPILAEFFDLYRDTHEKYPVSTEVGAWGGQEFVRILGRHMARKEKYPDGPPAYGVPYEGIENLRQETQAAVEAFAIKRGSVTK</sequence>
<dbReference type="GO" id="GO:0046872">
    <property type="term" value="F:metal ion binding"/>
    <property type="evidence" value="ECO:0007669"/>
    <property type="project" value="UniProtKB-KW"/>
</dbReference>
<dbReference type="GO" id="GO:0004065">
    <property type="term" value="F:arylsulfatase activity"/>
    <property type="evidence" value="ECO:0007669"/>
    <property type="project" value="UniProtKB-EC"/>
</dbReference>
<evidence type="ECO:0000256" key="4">
    <source>
        <dbReference type="ARBA" id="ARBA00022837"/>
    </source>
</evidence>
<keyword evidence="2" id="KW-0479">Metal-binding</keyword>
<organism evidence="7 8">
    <name type="scientific">Roseibium album</name>
    <dbReference type="NCBI Taxonomy" id="311410"/>
    <lineage>
        <taxon>Bacteria</taxon>
        <taxon>Pseudomonadati</taxon>
        <taxon>Pseudomonadota</taxon>
        <taxon>Alphaproteobacteria</taxon>
        <taxon>Hyphomicrobiales</taxon>
        <taxon>Stappiaceae</taxon>
        <taxon>Roseibium</taxon>
    </lineage>
</organism>
<feature type="domain" description="Sulfatase N-terminal" evidence="6">
    <location>
        <begin position="64"/>
        <end position="413"/>
    </location>
</feature>
<keyword evidence="3 7" id="KW-0378">Hydrolase</keyword>
<dbReference type="PROSITE" id="PS00149">
    <property type="entry name" value="SULFATASE_2"/>
    <property type="match status" value="1"/>
</dbReference>
<dbReference type="PANTHER" id="PTHR42693">
    <property type="entry name" value="ARYLSULFATASE FAMILY MEMBER"/>
    <property type="match status" value="1"/>
</dbReference>
<name>A0A0M6Z9D0_9HYPH</name>
<dbReference type="InterPro" id="IPR000917">
    <property type="entry name" value="Sulfatase_N"/>
</dbReference>
<dbReference type="GeneID" id="97668018"/>
<evidence type="ECO:0000313" key="7">
    <source>
        <dbReference type="EMBL" id="CTQ64908.1"/>
    </source>
</evidence>
<dbReference type="OrthoDB" id="9803751at2"/>
<dbReference type="RefSeq" id="WP_055116528.1">
    <property type="nucleotide sequence ID" value="NZ_CXWA01000003.1"/>
</dbReference>
<proteinExistence type="inferred from homology"/>
<gene>
    <name evidence="7" type="primary">atsA_2</name>
    <name evidence="7" type="ORF">LA5096_00568</name>
</gene>
<dbReference type="STRING" id="311410.LA5095_03201"/>
<dbReference type="Gene3D" id="3.30.1120.10">
    <property type="match status" value="1"/>
</dbReference>
<accession>A0A0M6Z9D0</accession>
<evidence type="ECO:0000256" key="3">
    <source>
        <dbReference type="ARBA" id="ARBA00022801"/>
    </source>
</evidence>
<dbReference type="Proteomes" id="UP000049983">
    <property type="component" value="Unassembled WGS sequence"/>
</dbReference>
<evidence type="ECO:0000256" key="2">
    <source>
        <dbReference type="ARBA" id="ARBA00022723"/>
    </source>
</evidence>
<reference evidence="8" key="1">
    <citation type="submission" date="2015-07" db="EMBL/GenBank/DDBJ databases">
        <authorList>
            <person name="Rodrigo-Torres Lidia"/>
            <person name="Arahal R.David."/>
        </authorList>
    </citation>
    <scope>NUCLEOTIDE SEQUENCE [LARGE SCALE GENOMIC DNA]</scope>
    <source>
        <strain evidence="8">CECT 5096</strain>
    </source>
</reference>
<evidence type="ECO:0000256" key="1">
    <source>
        <dbReference type="ARBA" id="ARBA00008779"/>
    </source>
</evidence>
<dbReference type="Pfam" id="PF00884">
    <property type="entry name" value="Sulfatase"/>
    <property type="match status" value="1"/>
</dbReference>
<dbReference type="InterPro" id="IPR017850">
    <property type="entry name" value="Alkaline_phosphatase_core_sf"/>
</dbReference>
<dbReference type="Gene3D" id="3.40.720.10">
    <property type="entry name" value="Alkaline Phosphatase, subunit A"/>
    <property type="match status" value="1"/>
</dbReference>
<dbReference type="AlphaFoldDB" id="A0A0M6Z9D0"/>
<protein>
    <submittedName>
        <fullName evidence="7">Arylsulfatase</fullName>
        <ecNumber evidence="7">3.1.6.1</ecNumber>
    </submittedName>
</protein>
<evidence type="ECO:0000313" key="8">
    <source>
        <dbReference type="Proteomes" id="UP000049983"/>
    </source>
</evidence>
<dbReference type="EC" id="3.1.6.1" evidence="7"/>
<comment type="similarity">
    <text evidence="1">Belongs to the sulfatase family.</text>
</comment>
<dbReference type="PANTHER" id="PTHR42693:SF33">
    <property type="entry name" value="ARYLSULFATASE"/>
    <property type="match status" value="1"/>
</dbReference>
<feature type="signal peptide" evidence="5">
    <location>
        <begin position="1"/>
        <end position="19"/>
    </location>
</feature>
<evidence type="ECO:0000259" key="6">
    <source>
        <dbReference type="Pfam" id="PF00884"/>
    </source>
</evidence>